<comment type="caution">
    <text evidence="1">The sequence shown here is derived from an EMBL/GenBank/DDBJ whole genome shotgun (WGS) entry which is preliminary data.</text>
</comment>
<sequence>MAELVRLRDELNPERPIQDCRDSIVQQVKVELGRLQKELDPVEPMQQCEVSIRQHVVQVVEEHAKFDKTYAAVKECQKTLGQLVKTEIANAKGEQGSSALNLMSAFAEQHSFFAEKARHTDQALAEIREMHKNKQQAASENLKKVHAAIESVKSCTEDMKSKVDFTPVLEAVDKSRAITRQVLDAVRTKPRDEGTLQMARTVQLSDISVILTELQQNKAGLKSVLNAVANAKSTILEAVTKNLDVSAEVAAVSTVSAKKLSSELAAVNATVRQGHLETAGAVERLSCSVEALKSSVDFDAVTTAIEQNRVDLKPVLDSVVSVGSSVEAVRQSSMDSARVLQAVEQSMVDLKPVLDTVAKLPKLVQPKVDFTPVLAAVEHNRTNLQPVMDAVAKVMLSVERVNGTMNFAEVLAAVERNRVDLKPVLDALANVHVCAQSVRPTVDLAPVLDAVEP</sequence>
<gene>
    <name evidence="1" type="ORF">PCOR1329_LOCUS74687</name>
</gene>
<accession>A0ABN9X9G7</accession>
<reference evidence="1" key="1">
    <citation type="submission" date="2023-10" db="EMBL/GenBank/DDBJ databases">
        <authorList>
            <person name="Chen Y."/>
            <person name="Shah S."/>
            <person name="Dougan E. K."/>
            <person name="Thang M."/>
            <person name="Chan C."/>
        </authorList>
    </citation>
    <scope>NUCLEOTIDE SEQUENCE [LARGE SCALE GENOMIC DNA]</scope>
</reference>
<keyword evidence="2" id="KW-1185">Reference proteome</keyword>
<organism evidence="1 2">
    <name type="scientific">Prorocentrum cordatum</name>
    <dbReference type="NCBI Taxonomy" id="2364126"/>
    <lineage>
        <taxon>Eukaryota</taxon>
        <taxon>Sar</taxon>
        <taxon>Alveolata</taxon>
        <taxon>Dinophyceae</taxon>
        <taxon>Prorocentrales</taxon>
        <taxon>Prorocentraceae</taxon>
        <taxon>Prorocentrum</taxon>
    </lineage>
</organism>
<proteinExistence type="predicted"/>
<protein>
    <submittedName>
        <fullName evidence="1">Uncharacterized protein</fullName>
    </submittedName>
</protein>
<dbReference type="EMBL" id="CAUYUJ010020146">
    <property type="protein sequence ID" value="CAK0896139.1"/>
    <property type="molecule type" value="Genomic_DNA"/>
</dbReference>
<evidence type="ECO:0000313" key="1">
    <source>
        <dbReference type="EMBL" id="CAK0896139.1"/>
    </source>
</evidence>
<dbReference type="Proteomes" id="UP001189429">
    <property type="component" value="Unassembled WGS sequence"/>
</dbReference>
<name>A0ABN9X9G7_9DINO</name>
<evidence type="ECO:0000313" key="2">
    <source>
        <dbReference type="Proteomes" id="UP001189429"/>
    </source>
</evidence>